<dbReference type="VEuPathDB" id="FungiDB:UMAG_01511"/>
<dbReference type="OMA" id="IMHEGRA"/>
<feature type="region of interest" description="Disordered" evidence="1">
    <location>
        <begin position="569"/>
        <end position="631"/>
    </location>
</feature>
<reference evidence="2 3" key="1">
    <citation type="journal article" date="2006" name="Nature">
        <title>Insights from the genome of the biotrophic fungal plant pathogen Ustilago maydis.</title>
        <authorList>
            <person name="Kamper J."/>
            <person name="Kahmann R."/>
            <person name="Bolker M."/>
            <person name="Ma L.J."/>
            <person name="Brefort T."/>
            <person name="Saville B.J."/>
            <person name="Banuett F."/>
            <person name="Kronstad J.W."/>
            <person name="Gold S.E."/>
            <person name="Muller O."/>
            <person name="Perlin M.H."/>
            <person name="Wosten H.A."/>
            <person name="de Vries R."/>
            <person name="Ruiz-Herrera J."/>
            <person name="Reynaga-Pena C.G."/>
            <person name="Snetselaar K."/>
            <person name="McCann M."/>
            <person name="Perez-Martin J."/>
            <person name="Feldbrugge M."/>
            <person name="Basse C.W."/>
            <person name="Steinberg G."/>
            <person name="Ibeas J.I."/>
            <person name="Holloman W."/>
            <person name="Guzman P."/>
            <person name="Farman M."/>
            <person name="Stajich J.E."/>
            <person name="Sentandreu R."/>
            <person name="Gonzalez-Prieto J.M."/>
            <person name="Kennell J.C."/>
            <person name="Molina L."/>
            <person name="Schirawski J."/>
            <person name="Mendoza-Mendoza A."/>
            <person name="Greilinger D."/>
            <person name="Munch K."/>
            <person name="Rossel N."/>
            <person name="Scherer M."/>
            <person name="Vranes M."/>
            <person name="Ladendorf O."/>
            <person name="Vincon V."/>
            <person name="Fuchs U."/>
            <person name="Sandrock B."/>
            <person name="Meng S."/>
            <person name="Ho E.C."/>
            <person name="Cahill M.J."/>
            <person name="Boyce K.J."/>
            <person name="Klose J."/>
            <person name="Klosterman S.J."/>
            <person name="Deelstra H.J."/>
            <person name="Ortiz-Castellanos L."/>
            <person name="Li W."/>
            <person name="Sanchez-Alonso P."/>
            <person name="Schreier P.H."/>
            <person name="Hauser-Hahn I."/>
            <person name="Vaupel M."/>
            <person name="Koopmann E."/>
            <person name="Friedrich G."/>
            <person name="Voss H."/>
            <person name="Schluter T."/>
            <person name="Margolis J."/>
            <person name="Platt D."/>
            <person name="Swimmer C."/>
            <person name="Gnirke A."/>
            <person name="Chen F."/>
            <person name="Vysotskaia V."/>
            <person name="Mannhaupt G."/>
            <person name="Guldener U."/>
            <person name="Munsterkotter M."/>
            <person name="Haase D."/>
            <person name="Oesterheld M."/>
            <person name="Mewes H.W."/>
            <person name="Mauceli E.W."/>
            <person name="DeCaprio D."/>
            <person name="Wade C.M."/>
            <person name="Butler J."/>
            <person name="Young S."/>
            <person name="Jaffe D.B."/>
            <person name="Calvo S."/>
            <person name="Nusbaum C."/>
            <person name="Galagan J."/>
            <person name="Birren B.W."/>
        </authorList>
    </citation>
    <scope>NUCLEOTIDE SEQUENCE [LARGE SCALE GENOMIC DNA]</scope>
    <source>
        <strain evidence="3">DSM 14603 / FGSC 9021 / UM521</strain>
    </source>
</reference>
<dbReference type="eggNOG" id="ENOG502R282">
    <property type="taxonomic scope" value="Eukaryota"/>
</dbReference>
<feature type="compositionally biased region" description="Polar residues" evidence="1">
    <location>
        <begin position="177"/>
        <end position="203"/>
    </location>
</feature>
<evidence type="ECO:0000313" key="3">
    <source>
        <dbReference type="Proteomes" id="UP000000561"/>
    </source>
</evidence>
<sequence length="837" mass="90704">MDEEILEATKALCISPQADRSHRATSSLAASSTHRRHLEPLDLNRIPVPSLNPDINGASSADADIRTPFASKENMSGGVKRPRRGSLQAGRNASESLPASKLARIDRDCAGSNAQAAIVISDSDDAADQIDDQEALDASLDDSPTAFHRQNLANLYTYHTPTKTRTVNKPDPDTLPKTLNLQPAQSTAELPSARKASTTTPNAEASVPMLSANSPLPTDNKPKKSKGLKRATIQLKKTLEAAKELRVTPLNLDRVSSAGFRLITRCSFCAGAFAKSASTKVKQEHMSWCAPLQGVERAAAAVHTVSSDISRALQRDEQDKKKAAEERTLLQDVMHNADIIMHEGRASQIATSSKMRGRVKVLTKKPIKRAVKSSVLVAEDPASIFSIAPQPPGHNLLPARKAMLAARDLANQIFGNAVSLLADSSESKGVGDAELINELPQVISDANLASTLRGFSSQSINGDTNQAKHLPLVSAEQVFASMASTSPQKSPVKALQKSRQRQLSREQDTSMGLEDLTIIPKSPNPPQTQPFAPSKLAQRQQMQHDKPREPLFGAETTSRSLLDLIQKSQAQDESGTHGESKRKADENSQRMGDISAKRTRLDTEDHSTGTHRHRLRKVMSQSGSPCSLDRQEMDVDDEPIRPASSARSDKMHLSCTGKLQEQSCISTPRFATNTTVATNDIEPKAFSNFSQRIPIDGSHRDETVTKMGESLAPILDADSLVEQAEDDDEDSKSFLDMLEPLDVTDAPAVSRIPYLSEPSSDDVCELETREISYMSTRMLVACSGANTASEYRQGTNLSAIPMAIPMSISPCSSFMLSEAAAKHEQREPAVSDSDPEL</sequence>
<dbReference type="RefSeq" id="XP_011387549.1">
    <property type="nucleotide sequence ID" value="XM_011389247.1"/>
</dbReference>
<feature type="region of interest" description="Disordered" evidence="1">
    <location>
        <begin position="17"/>
        <end position="99"/>
    </location>
</feature>
<feature type="region of interest" description="Disordered" evidence="1">
    <location>
        <begin position="158"/>
        <end position="229"/>
    </location>
</feature>
<dbReference type="GeneID" id="23562497"/>
<organism evidence="2 3">
    <name type="scientific">Mycosarcoma maydis</name>
    <name type="common">Corn smut fungus</name>
    <name type="synonym">Ustilago maydis</name>
    <dbReference type="NCBI Taxonomy" id="5270"/>
    <lineage>
        <taxon>Eukaryota</taxon>
        <taxon>Fungi</taxon>
        <taxon>Dikarya</taxon>
        <taxon>Basidiomycota</taxon>
        <taxon>Ustilaginomycotina</taxon>
        <taxon>Ustilaginomycetes</taxon>
        <taxon>Ustilaginales</taxon>
        <taxon>Ustilaginaceae</taxon>
        <taxon>Mycosarcoma</taxon>
    </lineage>
</organism>
<dbReference type="EMBL" id="CM003142">
    <property type="protein sequence ID" value="KIS70341.1"/>
    <property type="molecule type" value="Genomic_DNA"/>
</dbReference>
<feature type="compositionally biased region" description="Basic and acidic residues" evidence="1">
    <location>
        <begin position="595"/>
        <end position="608"/>
    </location>
</feature>
<accession>A0A0D1E3F2</accession>
<feature type="compositionally biased region" description="Basic and acidic residues" evidence="1">
    <location>
        <begin position="574"/>
        <end position="588"/>
    </location>
</feature>
<gene>
    <name evidence="2" type="ORF">UMAG_01511</name>
</gene>
<dbReference type="InParanoid" id="A0A0D1E3F2"/>
<name>A0A0D1E3F2_MYCMD</name>
<evidence type="ECO:0000256" key="1">
    <source>
        <dbReference type="SAM" id="MobiDB-lite"/>
    </source>
</evidence>
<dbReference type="Proteomes" id="UP000000561">
    <property type="component" value="Chromosome 3"/>
</dbReference>
<dbReference type="KEGG" id="uma:UMAG_01511"/>
<dbReference type="AlphaFoldDB" id="A0A0D1E3F2"/>
<keyword evidence="3" id="KW-1185">Reference proteome</keyword>
<feature type="compositionally biased region" description="Basic and acidic residues" evidence="1">
    <location>
        <begin position="820"/>
        <end position="829"/>
    </location>
</feature>
<feature type="region of interest" description="Disordered" evidence="1">
    <location>
        <begin position="818"/>
        <end position="837"/>
    </location>
</feature>
<dbReference type="OrthoDB" id="2550115at2759"/>
<proteinExistence type="predicted"/>
<feature type="compositionally biased region" description="Polar residues" evidence="1">
    <location>
        <begin position="158"/>
        <end position="167"/>
    </location>
</feature>
<protein>
    <submittedName>
        <fullName evidence="2">Uncharacterized protein</fullName>
    </submittedName>
</protein>
<feature type="region of interest" description="Disordered" evidence="1">
    <location>
        <begin position="482"/>
        <end position="551"/>
    </location>
</feature>
<evidence type="ECO:0000313" key="2">
    <source>
        <dbReference type="EMBL" id="KIS70341.1"/>
    </source>
</evidence>